<reference evidence="4" key="1">
    <citation type="submission" date="2016-10" db="EMBL/GenBank/DDBJ databases">
        <authorList>
            <person name="Varghese N."/>
            <person name="Submissions S."/>
        </authorList>
    </citation>
    <scope>NUCLEOTIDE SEQUENCE [LARGE SCALE GENOMIC DNA]</scope>
    <source>
        <strain evidence="4">DSM 25811 / CCM 8410 / LMG 26954 / E90</strain>
    </source>
</reference>
<keyword evidence="3" id="KW-0645">Protease</keyword>
<dbReference type="Gene3D" id="3.50.80.20">
    <property type="entry name" value="D-Ala-D-Ala carboxypeptidase C, peptidase S13"/>
    <property type="match status" value="1"/>
</dbReference>
<evidence type="ECO:0000256" key="1">
    <source>
        <dbReference type="ARBA" id="ARBA00006096"/>
    </source>
</evidence>
<dbReference type="InterPro" id="IPR000667">
    <property type="entry name" value="Peptidase_S13"/>
</dbReference>
<dbReference type="Gene3D" id="3.40.710.10">
    <property type="entry name" value="DD-peptidase/beta-lactamase superfamily"/>
    <property type="match status" value="2"/>
</dbReference>
<dbReference type="GO" id="GO:0006508">
    <property type="term" value="P:proteolysis"/>
    <property type="evidence" value="ECO:0007669"/>
    <property type="project" value="InterPro"/>
</dbReference>
<name>A0A1G7A1Z4_NIADE</name>
<dbReference type="InterPro" id="IPR012338">
    <property type="entry name" value="Beta-lactam/transpept-like"/>
</dbReference>
<keyword evidence="2" id="KW-0378">Hydrolase</keyword>
<gene>
    <name evidence="3" type="ORF">SAMN04487894_12059</name>
</gene>
<sequence length="457" mass="50945">MRFFALLWFTLGWLTAQGQLSSRLSVAMETFNADTQLKYALSSLYVIEAETGKVVFDQNSNVGMATASTEKIVTAATAFDILGKDHRYETRFGIVNTPGGKSLYVDPSGDPTLASWRWEETKDMAFLTRLKAAIKESGIKELNGILIYTGKWGNETIPDGWIWQDLGNYYGAGAQALNWRENQFDLVLKSGSTVGSPVSVVKTVPYLYDYRITSLATAAEKNSGDNSILYYPSMGRQAGVLTGTIPAGQSSFAVSGSIYDPANQFAKTVINSLKGMVRFSRDKVSTTDKEAKDVKWIYTNSSPELSKIIYWFLRKSINLYGEVLLRTVGGAQKGMATTDNGIAALQEHWKDKGVAPDELHLYDGSGLSPQNRITTRAQVTILNYARRQPWFADYYEGFPLYNDMKMKSGTINRVKGFSGYQKAKDGKDYIFSFLVNNYNGSAYNLVRKMYKVLDELK</sequence>
<dbReference type="PANTHER" id="PTHR30023">
    <property type="entry name" value="D-ALANYL-D-ALANINE CARBOXYPEPTIDASE"/>
    <property type="match status" value="1"/>
</dbReference>
<protein>
    <submittedName>
        <fullName evidence="3">D-alanyl-D-alanine carboxypeptidase / D-alanyl-D-alanine-endopeptidase (Penicillin-binding protein 4)</fullName>
    </submittedName>
</protein>
<evidence type="ECO:0000313" key="3">
    <source>
        <dbReference type="EMBL" id="SDE08819.1"/>
    </source>
</evidence>
<dbReference type="NCBIfam" id="TIGR00666">
    <property type="entry name" value="PBP4"/>
    <property type="match status" value="1"/>
</dbReference>
<accession>A0A1G7A1Z4</accession>
<dbReference type="STRING" id="1285928.SAMN04487894_12059"/>
<dbReference type="GO" id="GO:0004185">
    <property type="term" value="F:serine-type carboxypeptidase activity"/>
    <property type="evidence" value="ECO:0007669"/>
    <property type="project" value="InterPro"/>
</dbReference>
<dbReference type="PRINTS" id="PR00922">
    <property type="entry name" value="DADACBPTASE3"/>
</dbReference>
<dbReference type="PANTHER" id="PTHR30023:SF0">
    <property type="entry name" value="PENICILLIN-SENSITIVE CARBOXYPEPTIDASE A"/>
    <property type="match status" value="1"/>
</dbReference>
<dbReference type="Proteomes" id="UP000198757">
    <property type="component" value="Unassembled WGS sequence"/>
</dbReference>
<dbReference type="SUPFAM" id="SSF56601">
    <property type="entry name" value="beta-lactamase/transpeptidase-like"/>
    <property type="match status" value="1"/>
</dbReference>
<keyword evidence="4" id="KW-1185">Reference proteome</keyword>
<dbReference type="RefSeq" id="WP_176954524.1">
    <property type="nucleotide sequence ID" value="NZ_FMZO01000020.1"/>
</dbReference>
<dbReference type="AlphaFoldDB" id="A0A1G7A1Z4"/>
<proteinExistence type="inferred from homology"/>
<organism evidence="3 4">
    <name type="scientific">Niabella drilacis (strain DSM 25811 / CCM 8410 / CCUG 62505 / LMG 26954 / E90)</name>
    <dbReference type="NCBI Taxonomy" id="1285928"/>
    <lineage>
        <taxon>Bacteria</taxon>
        <taxon>Pseudomonadati</taxon>
        <taxon>Bacteroidota</taxon>
        <taxon>Chitinophagia</taxon>
        <taxon>Chitinophagales</taxon>
        <taxon>Chitinophagaceae</taxon>
        <taxon>Niabella</taxon>
    </lineage>
</organism>
<dbReference type="GO" id="GO:0000270">
    <property type="term" value="P:peptidoglycan metabolic process"/>
    <property type="evidence" value="ECO:0007669"/>
    <property type="project" value="TreeGrafter"/>
</dbReference>
<evidence type="ECO:0000256" key="2">
    <source>
        <dbReference type="ARBA" id="ARBA00022801"/>
    </source>
</evidence>
<dbReference type="EMBL" id="FMZO01000020">
    <property type="protein sequence ID" value="SDE08819.1"/>
    <property type="molecule type" value="Genomic_DNA"/>
</dbReference>
<comment type="similarity">
    <text evidence="1">Belongs to the peptidase S13 family.</text>
</comment>
<evidence type="ECO:0000313" key="4">
    <source>
        <dbReference type="Proteomes" id="UP000198757"/>
    </source>
</evidence>
<keyword evidence="3" id="KW-0121">Carboxypeptidase</keyword>
<dbReference type="Pfam" id="PF02113">
    <property type="entry name" value="Peptidase_S13"/>
    <property type="match status" value="1"/>
</dbReference>